<keyword evidence="7" id="KW-1185">Reference proteome</keyword>
<dbReference type="Gene3D" id="3.50.50.60">
    <property type="entry name" value="FAD/NAD(P)-binding domain"/>
    <property type="match status" value="1"/>
</dbReference>
<accession>A0A6H9UNW2</accession>
<dbReference type="Pfam" id="PF01494">
    <property type="entry name" value="FAD_binding_3"/>
    <property type="match status" value="1"/>
</dbReference>
<dbReference type="RefSeq" id="WP_150957898.1">
    <property type="nucleotide sequence ID" value="NZ_VZRB01000050.1"/>
</dbReference>
<dbReference type="PANTHER" id="PTHR46972:SF1">
    <property type="entry name" value="FAD DEPENDENT OXIDOREDUCTASE DOMAIN-CONTAINING PROTEIN"/>
    <property type="match status" value="1"/>
</dbReference>
<dbReference type="PANTHER" id="PTHR46972">
    <property type="entry name" value="MONOOXYGENASE ASQM-RELATED"/>
    <property type="match status" value="1"/>
</dbReference>
<dbReference type="InterPro" id="IPR036188">
    <property type="entry name" value="FAD/NAD-bd_sf"/>
</dbReference>
<feature type="domain" description="FAD-binding" evidence="5">
    <location>
        <begin position="5"/>
        <end position="47"/>
    </location>
</feature>
<dbReference type="EMBL" id="VZRB01000050">
    <property type="protein sequence ID" value="KAB1139899.1"/>
    <property type="molecule type" value="Genomic_DNA"/>
</dbReference>
<evidence type="ECO:0000256" key="3">
    <source>
        <dbReference type="ARBA" id="ARBA00023002"/>
    </source>
</evidence>
<comment type="caution">
    <text evidence="6">The sequence shown here is derived from an EMBL/GenBank/DDBJ whole genome shotgun (WGS) entry which is preliminary data.</text>
</comment>
<evidence type="ECO:0000259" key="5">
    <source>
        <dbReference type="Pfam" id="PF01494"/>
    </source>
</evidence>
<keyword evidence="1" id="KW-0285">Flavoprotein</keyword>
<evidence type="ECO:0000313" key="6">
    <source>
        <dbReference type="EMBL" id="KAB1139899.1"/>
    </source>
</evidence>
<sequence length="52" mass="5256">MTHHPITVVGAGLGGLTLARVLQVHGIEAAVLELDASPLARVQGGMLDICGP</sequence>
<keyword evidence="4" id="KW-0503">Monooxygenase</keyword>
<evidence type="ECO:0000313" key="7">
    <source>
        <dbReference type="Proteomes" id="UP000442707"/>
    </source>
</evidence>
<protein>
    <submittedName>
        <fullName evidence="6">NAD(P)-binding protein</fullName>
    </submittedName>
</protein>
<gene>
    <name evidence="6" type="ORF">F7R91_38030</name>
</gene>
<dbReference type="AlphaFoldDB" id="A0A6H9UNW2"/>
<evidence type="ECO:0000256" key="1">
    <source>
        <dbReference type="ARBA" id="ARBA00022630"/>
    </source>
</evidence>
<dbReference type="GO" id="GO:0071949">
    <property type="term" value="F:FAD binding"/>
    <property type="evidence" value="ECO:0007669"/>
    <property type="project" value="InterPro"/>
</dbReference>
<evidence type="ECO:0000256" key="4">
    <source>
        <dbReference type="ARBA" id="ARBA00023033"/>
    </source>
</evidence>
<dbReference type="SUPFAM" id="SSF51905">
    <property type="entry name" value="FAD/NAD(P)-binding domain"/>
    <property type="match status" value="1"/>
</dbReference>
<name>A0A6H9UNW2_9ACTN</name>
<dbReference type="GO" id="GO:0004497">
    <property type="term" value="F:monooxygenase activity"/>
    <property type="evidence" value="ECO:0007669"/>
    <property type="project" value="UniProtKB-KW"/>
</dbReference>
<organism evidence="6 7">
    <name type="scientific">Streptomyces luteolifulvus</name>
    <dbReference type="NCBI Taxonomy" id="2615112"/>
    <lineage>
        <taxon>Bacteria</taxon>
        <taxon>Bacillati</taxon>
        <taxon>Actinomycetota</taxon>
        <taxon>Actinomycetes</taxon>
        <taxon>Kitasatosporales</taxon>
        <taxon>Streptomycetaceae</taxon>
        <taxon>Streptomyces</taxon>
    </lineage>
</organism>
<keyword evidence="3" id="KW-0560">Oxidoreductase</keyword>
<reference evidence="6 7" key="1">
    <citation type="submission" date="2019-09" db="EMBL/GenBank/DDBJ databases">
        <title>Screening of Novel Bioactive Compounds from Soil-Associated.</title>
        <authorList>
            <person name="Zhao S."/>
        </authorList>
    </citation>
    <scope>NUCLEOTIDE SEQUENCE [LARGE SCALE GENOMIC DNA]</scope>
    <source>
        <strain evidence="6 7">HIT-DPA4</strain>
    </source>
</reference>
<proteinExistence type="predicted"/>
<evidence type="ECO:0000256" key="2">
    <source>
        <dbReference type="ARBA" id="ARBA00022827"/>
    </source>
</evidence>
<dbReference type="Proteomes" id="UP000442707">
    <property type="component" value="Unassembled WGS sequence"/>
</dbReference>
<keyword evidence="2" id="KW-0274">FAD</keyword>
<dbReference type="InterPro" id="IPR002938">
    <property type="entry name" value="FAD-bd"/>
</dbReference>